<feature type="transmembrane region" description="Helical" evidence="2">
    <location>
        <begin position="48"/>
        <end position="69"/>
    </location>
</feature>
<dbReference type="OrthoDB" id="2535105at2759"/>
<name>A0A8K0XLC9_9AGAR</name>
<feature type="domain" description="DUF6534" evidence="3">
    <location>
        <begin position="170"/>
        <end position="255"/>
    </location>
</feature>
<dbReference type="Proteomes" id="UP000813824">
    <property type="component" value="Unassembled WGS sequence"/>
</dbReference>
<evidence type="ECO:0000256" key="1">
    <source>
        <dbReference type="SAM" id="MobiDB-lite"/>
    </source>
</evidence>
<reference evidence="4" key="1">
    <citation type="journal article" date="2021" name="New Phytol.">
        <title>Evolutionary innovations through gain and loss of genes in the ectomycorrhizal Boletales.</title>
        <authorList>
            <person name="Wu G."/>
            <person name="Miyauchi S."/>
            <person name="Morin E."/>
            <person name="Kuo A."/>
            <person name="Drula E."/>
            <person name="Varga T."/>
            <person name="Kohler A."/>
            <person name="Feng B."/>
            <person name="Cao Y."/>
            <person name="Lipzen A."/>
            <person name="Daum C."/>
            <person name="Hundley H."/>
            <person name="Pangilinan J."/>
            <person name="Johnson J."/>
            <person name="Barry K."/>
            <person name="LaButti K."/>
            <person name="Ng V."/>
            <person name="Ahrendt S."/>
            <person name="Min B."/>
            <person name="Choi I.G."/>
            <person name="Park H."/>
            <person name="Plett J.M."/>
            <person name="Magnuson J."/>
            <person name="Spatafora J.W."/>
            <person name="Nagy L.G."/>
            <person name="Henrissat B."/>
            <person name="Grigoriev I.V."/>
            <person name="Yang Z.L."/>
            <person name="Xu J."/>
            <person name="Martin F.M."/>
        </authorList>
    </citation>
    <scope>NUCLEOTIDE SEQUENCE</scope>
    <source>
        <strain evidence="4">KKN 215</strain>
    </source>
</reference>
<feature type="region of interest" description="Disordered" evidence="1">
    <location>
        <begin position="291"/>
        <end position="313"/>
    </location>
</feature>
<dbReference type="InterPro" id="IPR045339">
    <property type="entry name" value="DUF6534"/>
</dbReference>
<dbReference type="AlphaFoldDB" id="A0A8K0XLC9"/>
<evidence type="ECO:0000313" key="5">
    <source>
        <dbReference type="Proteomes" id="UP000813824"/>
    </source>
</evidence>
<feature type="transmembrane region" description="Helical" evidence="2">
    <location>
        <begin position="165"/>
        <end position="185"/>
    </location>
</feature>
<dbReference type="EMBL" id="JAEVFJ010000039">
    <property type="protein sequence ID" value="KAH8088901.1"/>
    <property type="molecule type" value="Genomic_DNA"/>
</dbReference>
<keyword evidence="2" id="KW-1133">Transmembrane helix</keyword>
<evidence type="ECO:0000259" key="3">
    <source>
        <dbReference type="Pfam" id="PF20152"/>
    </source>
</evidence>
<protein>
    <recommendedName>
        <fullName evidence="3">DUF6534 domain-containing protein</fullName>
    </recommendedName>
</protein>
<proteinExistence type="predicted"/>
<evidence type="ECO:0000256" key="2">
    <source>
        <dbReference type="SAM" id="Phobius"/>
    </source>
</evidence>
<accession>A0A8K0XLC9</accession>
<feature type="transmembrane region" description="Helical" evidence="2">
    <location>
        <begin position="89"/>
        <end position="108"/>
    </location>
</feature>
<feature type="compositionally biased region" description="Basic and acidic residues" evidence="1">
    <location>
        <begin position="291"/>
        <end position="300"/>
    </location>
</feature>
<feature type="transmembrane region" description="Helical" evidence="2">
    <location>
        <begin position="12"/>
        <end position="36"/>
    </location>
</feature>
<keyword evidence="2" id="KW-0472">Membrane</keyword>
<sequence>MSDLPPATTFMGGILLFIYATFPLYGIFIAQLFTYLSKAHGDSWYLKTNVALLTILETVHTGIMIHFVYHYSITSASSELLLLKIAWSAPLVTVCEMVMVLLVHSFYIRRIYIMSQGNRWLVGFLVTILVGRTVLGGFDTAFLLIEDSFVTFHSNPMVQYMLTTSLGLLAVADLCVASTMVYYLYSGRSGIRRTDLLVNTLIAYVVNSGFLTVILSFAVLLSFILQKQQLTFGGPLIMVTKLYANAVLGSLNMRTYLRNQPTTTTRNMAGTSEMIVFTTLFKSHGQGETTHLESSQDFRDTQAATQGHPDCSS</sequence>
<feature type="transmembrane region" description="Helical" evidence="2">
    <location>
        <begin position="120"/>
        <end position="145"/>
    </location>
</feature>
<feature type="transmembrane region" description="Helical" evidence="2">
    <location>
        <begin position="197"/>
        <end position="224"/>
    </location>
</feature>
<dbReference type="Pfam" id="PF20152">
    <property type="entry name" value="DUF6534"/>
    <property type="match status" value="1"/>
</dbReference>
<evidence type="ECO:0000313" key="4">
    <source>
        <dbReference type="EMBL" id="KAH8088901.1"/>
    </source>
</evidence>
<feature type="transmembrane region" description="Helical" evidence="2">
    <location>
        <begin position="230"/>
        <end position="251"/>
    </location>
</feature>
<organism evidence="4 5">
    <name type="scientific">Cristinia sonorae</name>
    <dbReference type="NCBI Taxonomy" id="1940300"/>
    <lineage>
        <taxon>Eukaryota</taxon>
        <taxon>Fungi</taxon>
        <taxon>Dikarya</taxon>
        <taxon>Basidiomycota</taxon>
        <taxon>Agaricomycotina</taxon>
        <taxon>Agaricomycetes</taxon>
        <taxon>Agaricomycetidae</taxon>
        <taxon>Agaricales</taxon>
        <taxon>Pleurotineae</taxon>
        <taxon>Stephanosporaceae</taxon>
        <taxon>Cristinia</taxon>
    </lineage>
</organism>
<dbReference type="PANTHER" id="PTHR40465:SF1">
    <property type="entry name" value="DUF6534 DOMAIN-CONTAINING PROTEIN"/>
    <property type="match status" value="1"/>
</dbReference>
<comment type="caution">
    <text evidence="4">The sequence shown here is derived from an EMBL/GenBank/DDBJ whole genome shotgun (WGS) entry which is preliminary data.</text>
</comment>
<gene>
    <name evidence="4" type="ORF">BXZ70DRAFT_498945</name>
</gene>
<keyword evidence="5" id="KW-1185">Reference proteome</keyword>
<keyword evidence="2" id="KW-0812">Transmembrane</keyword>
<dbReference type="PANTHER" id="PTHR40465">
    <property type="entry name" value="CHROMOSOME 1, WHOLE GENOME SHOTGUN SEQUENCE"/>
    <property type="match status" value="1"/>
</dbReference>